<dbReference type="InterPro" id="IPR019814">
    <property type="entry name" value="Translation_initiation_fac_3_N"/>
</dbReference>
<dbReference type="Pfam" id="PF00707">
    <property type="entry name" value="IF3_C"/>
    <property type="match status" value="1"/>
</dbReference>
<dbReference type="Gene3D" id="3.30.110.10">
    <property type="entry name" value="Translation initiation factor 3 (IF-3), C-terminal domain"/>
    <property type="match status" value="1"/>
</dbReference>
<evidence type="ECO:0000256" key="5">
    <source>
        <dbReference type="SAM" id="MobiDB-lite"/>
    </source>
</evidence>
<comment type="subcellular location">
    <subcellularLocation>
        <location evidence="4">Plastid</location>
        <location evidence="4">Chloroplast</location>
    </subcellularLocation>
</comment>
<comment type="subunit">
    <text evidence="4">Monomer.</text>
</comment>
<feature type="domain" description="Translation initiation factor 3 C-terminal" evidence="6">
    <location>
        <begin position="286"/>
        <end position="369"/>
    </location>
</feature>
<dbReference type="STRING" id="3088.A0A383VQ51"/>
<dbReference type="InterPro" id="IPR019813">
    <property type="entry name" value="Translation_initiation_fac3_CS"/>
</dbReference>
<feature type="domain" description="Translation initiation factor 3 N-terminal" evidence="7">
    <location>
        <begin position="209"/>
        <end position="277"/>
    </location>
</feature>
<evidence type="ECO:0000256" key="1">
    <source>
        <dbReference type="ARBA" id="ARBA00005439"/>
    </source>
</evidence>
<comment type="function">
    <text evidence="4">IF-3 binds to the 30S ribosomal subunit and shifts the equilibrium between 70S ribosomes and their 50S and 30S subunits in favor of the free subunits, thus enhancing the availability of 30S subunits on which protein synthesis initiation begins.</text>
</comment>
<dbReference type="InterPro" id="IPR036788">
    <property type="entry name" value="T_IF-3_C_sf"/>
</dbReference>
<dbReference type="EMBL" id="FNXT01000806">
    <property type="protein sequence ID" value="SZX67645.1"/>
    <property type="molecule type" value="Genomic_DNA"/>
</dbReference>
<dbReference type="Pfam" id="PF05198">
    <property type="entry name" value="IF3_N"/>
    <property type="match status" value="1"/>
</dbReference>
<name>A0A383VQ51_TETOB</name>
<dbReference type="InterPro" id="IPR019815">
    <property type="entry name" value="Translation_initiation_fac_3_C"/>
</dbReference>
<keyword evidence="2 4" id="KW-0396">Initiation factor</keyword>
<evidence type="ECO:0000259" key="7">
    <source>
        <dbReference type="Pfam" id="PF05198"/>
    </source>
</evidence>
<evidence type="ECO:0000256" key="4">
    <source>
        <dbReference type="RuleBase" id="RU000646"/>
    </source>
</evidence>
<dbReference type="Gene3D" id="3.10.20.80">
    <property type="entry name" value="Translation initiation factor 3 (IF-3), N-terminal domain"/>
    <property type="match status" value="1"/>
</dbReference>
<reference evidence="8 9" key="1">
    <citation type="submission" date="2016-10" db="EMBL/GenBank/DDBJ databases">
        <authorList>
            <person name="Cai Z."/>
        </authorList>
    </citation>
    <scope>NUCLEOTIDE SEQUENCE [LARGE SCALE GENOMIC DNA]</scope>
</reference>
<evidence type="ECO:0000256" key="3">
    <source>
        <dbReference type="ARBA" id="ARBA00022917"/>
    </source>
</evidence>
<dbReference type="InterPro" id="IPR001288">
    <property type="entry name" value="Translation_initiation_fac_3"/>
</dbReference>
<feature type="compositionally biased region" description="Pro residues" evidence="5">
    <location>
        <begin position="112"/>
        <end position="126"/>
    </location>
</feature>
<feature type="compositionally biased region" description="Low complexity" evidence="5">
    <location>
        <begin position="142"/>
        <end position="154"/>
    </location>
</feature>
<dbReference type="PANTHER" id="PTHR10938:SF0">
    <property type="entry name" value="TRANSLATION INITIATION FACTOR IF-3, MITOCHONDRIAL"/>
    <property type="match status" value="1"/>
</dbReference>
<dbReference type="InterPro" id="IPR036787">
    <property type="entry name" value="T_IF-3_N_sf"/>
</dbReference>
<evidence type="ECO:0000313" key="9">
    <source>
        <dbReference type="Proteomes" id="UP000256970"/>
    </source>
</evidence>
<protein>
    <recommendedName>
        <fullName evidence="4">Translation initiation factor IF-3</fullName>
    </recommendedName>
</protein>
<keyword evidence="3 4" id="KW-0648">Protein biosynthesis</keyword>
<dbReference type="NCBIfam" id="TIGR00168">
    <property type="entry name" value="infC"/>
    <property type="match status" value="1"/>
</dbReference>
<dbReference type="SUPFAM" id="SSF54364">
    <property type="entry name" value="Translation initiation factor IF3, N-terminal domain"/>
    <property type="match status" value="1"/>
</dbReference>
<gene>
    <name evidence="8" type="ORF">BQ4739_LOCUS8018</name>
</gene>
<dbReference type="PANTHER" id="PTHR10938">
    <property type="entry name" value="TRANSLATION INITIATION FACTOR IF-3"/>
    <property type="match status" value="1"/>
</dbReference>
<evidence type="ECO:0000256" key="2">
    <source>
        <dbReference type="ARBA" id="ARBA00022540"/>
    </source>
</evidence>
<proteinExistence type="inferred from homology"/>
<dbReference type="GO" id="GO:0043022">
    <property type="term" value="F:ribosome binding"/>
    <property type="evidence" value="ECO:0007669"/>
    <property type="project" value="TreeGrafter"/>
</dbReference>
<keyword evidence="9" id="KW-1185">Reference proteome</keyword>
<dbReference type="GO" id="GO:0009507">
    <property type="term" value="C:chloroplast"/>
    <property type="evidence" value="ECO:0007669"/>
    <property type="project" value="UniProtKB-SubCell"/>
</dbReference>
<feature type="region of interest" description="Disordered" evidence="5">
    <location>
        <begin position="1"/>
        <end position="162"/>
    </location>
</feature>
<evidence type="ECO:0000259" key="6">
    <source>
        <dbReference type="Pfam" id="PF00707"/>
    </source>
</evidence>
<dbReference type="GO" id="GO:0003743">
    <property type="term" value="F:translation initiation factor activity"/>
    <property type="evidence" value="ECO:0007669"/>
    <property type="project" value="UniProtKB-KW"/>
</dbReference>
<dbReference type="GO" id="GO:0032790">
    <property type="term" value="P:ribosome disassembly"/>
    <property type="evidence" value="ECO:0007669"/>
    <property type="project" value="TreeGrafter"/>
</dbReference>
<accession>A0A383VQ51</accession>
<organism evidence="8 9">
    <name type="scientific">Tetradesmus obliquus</name>
    <name type="common">Green alga</name>
    <name type="synonym">Acutodesmus obliquus</name>
    <dbReference type="NCBI Taxonomy" id="3088"/>
    <lineage>
        <taxon>Eukaryota</taxon>
        <taxon>Viridiplantae</taxon>
        <taxon>Chlorophyta</taxon>
        <taxon>core chlorophytes</taxon>
        <taxon>Chlorophyceae</taxon>
        <taxon>CS clade</taxon>
        <taxon>Sphaeropleales</taxon>
        <taxon>Scenedesmaceae</taxon>
        <taxon>Tetradesmus</taxon>
    </lineage>
</organism>
<comment type="similarity">
    <text evidence="1 4">Belongs to the IF-3 family.</text>
</comment>
<dbReference type="AlphaFoldDB" id="A0A383VQ51"/>
<dbReference type="SUPFAM" id="SSF55200">
    <property type="entry name" value="Translation initiation factor IF3, C-terminal domain"/>
    <property type="match status" value="1"/>
</dbReference>
<dbReference type="PROSITE" id="PS00938">
    <property type="entry name" value="IF3"/>
    <property type="match status" value="1"/>
</dbReference>
<evidence type="ECO:0000313" key="8">
    <source>
        <dbReference type="EMBL" id="SZX67645.1"/>
    </source>
</evidence>
<sequence length="371" mass="40548">MLQVPCAYKRNNQQRQPGWVDLPKLPDLTPEEIAALPPASPNTPQQQPGWVDQPYTANPAGNPGQAGGYLPPLPTADPGYQVSTPNFAPPSKGTNRRNNNGGGGGGYVQPNGYPPLNDPYWGPPPSQQSGGWASRTGPGRYNNNNNNNFNRNNGGFQGFSSDPTTDLLLQDLEGFGYGMGSDRWLPDEELVEVPEDTSPKYVNGKRVMVNRDIEAPQVRVQDAAKAELGVMATDEARALAQQQGVDVVLINEGGDPPVVRLVNFGKYKFEIERAAKQKQKSSKGTETKEVRLRPVTEAHDYEVKVASARKFLSKGSKVKLTMQFSGRELRFKDQGKEMMLKLIEDLSSVSKMDAPLSLRPATFSVTLSPLK</sequence>
<dbReference type="Proteomes" id="UP000256970">
    <property type="component" value="Unassembled WGS sequence"/>
</dbReference>